<feature type="domain" description="Fatty acid hydroxylase" evidence="8">
    <location>
        <begin position="156"/>
        <end position="291"/>
    </location>
</feature>
<dbReference type="GO" id="GO:0050479">
    <property type="term" value="F:glyceryl-ether monooxygenase activity"/>
    <property type="evidence" value="ECO:0007669"/>
    <property type="project" value="TreeGrafter"/>
</dbReference>
<protein>
    <recommendedName>
        <fullName evidence="8">Fatty acid hydroxylase domain-containing protein</fullName>
    </recommendedName>
</protein>
<keyword evidence="6 7" id="KW-0472">Membrane</keyword>
<feature type="transmembrane region" description="Helical" evidence="7">
    <location>
        <begin position="150"/>
        <end position="169"/>
    </location>
</feature>
<dbReference type="Proteomes" id="UP000231962">
    <property type="component" value="Unassembled WGS sequence"/>
</dbReference>
<dbReference type="GO" id="GO:0008610">
    <property type="term" value="P:lipid biosynthetic process"/>
    <property type="evidence" value="ECO:0007669"/>
    <property type="project" value="InterPro"/>
</dbReference>
<evidence type="ECO:0000256" key="3">
    <source>
        <dbReference type="ARBA" id="ARBA00022989"/>
    </source>
</evidence>
<evidence type="ECO:0000256" key="7">
    <source>
        <dbReference type="SAM" id="Phobius"/>
    </source>
</evidence>
<dbReference type="GO" id="GO:0005506">
    <property type="term" value="F:iron ion binding"/>
    <property type="evidence" value="ECO:0007669"/>
    <property type="project" value="InterPro"/>
</dbReference>
<evidence type="ECO:0000313" key="9">
    <source>
        <dbReference type="EMBL" id="PJZ71194.1"/>
    </source>
</evidence>
<keyword evidence="11" id="KW-1185">Reference proteome</keyword>
<dbReference type="AlphaFoldDB" id="A0A2M9ZRL1"/>
<keyword evidence="3 7" id="KW-1133">Transmembrane helix</keyword>
<sequence length="329" mass="37246">MTTNDTMNEFNSINQPSNVVREGEMTGASEKPVWIRVLFFPLVMLTSLAIFWASLQYDVPIGLAALGATIVNIIAVAITELVIPLRPGHSAIHDWQTFNNIVHGLTASEVGGRAARALIDVGLVSLYGSLTAGEVPFVEGLNIQFWPKSAPFWFQFALGFLVIEFLFYWQHRMFHSARFFWRFHALHHNADKMHVMSSARLHFFEIFVRHALIFGPIVLLGAPQEIIFFYLAFNNSLGNVVHSNVDVLVPRWLHGLMVTPGVHHLHHSRKREQSDSNFGASITFFDRIFGTFKHPEEESIAAFGIEDDPFGRSIPSQLLVPLNPWKRYP</sequence>
<evidence type="ECO:0000313" key="11">
    <source>
        <dbReference type="Proteomes" id="UP000231962"/>
    </source>
</evidence>
<comment type="subcellular location">
    <subcellularLocation>
        <location evidence="1">Endomembrane system</location>
        <topology evidence="1">Multi-pass membrane protein</topology>
    </subcellularLocation>
</comment>
<dbReference type="InterPro" id="IPR006694">
    <property type="entry name" value="Fatty_acid_hydroxylase"/>
</dbReference>
<accession>A0A2M9ZRL1</accession>
<reference evidence="11 12" key="1">
    <citation type="submission" date="2017-07" db="EMBL/GenBank/DDBJ databases">
        <title>Leptospira spp. isolated from tropical soils.</title>
        <authorList>
            <person name="Thibeaux R."/>
            <person name="Iraola G."/>
            <person name="Ferres I."/>
            <person name="Bierque E."/>
            <person name="Girault D."/>
            <person name="Soupe-Gilbert M.-E."/>
            <person name="Picardeau M."/>
            <person name="Goarant C."/>
        </authorList>
    </citation>
    <scope>NUCLEOTIDE SEQUENCE [LARGE SCALE GENOMIC DNA]</scope>
    <source>
        <strain evidence="10 12">FH1-B-B1</strain>
        <strain evidence="9 11">FH1-B-C1</strain>
    </source>
</reference>
<dbReference type="InterPro" id="IPR051689">
    <property type="entry name" value="Sterol_desaturase/TMEM195"/>
</dbReference>
<dbReference type="OrthoDB" id="9770329at2"/>
<dbReference type="RefSeq" id="WP_100712136.1">
    <property type="nucleotide sequence ID" value="NZ_NPDY01000001.1"/>
</dbReference>
<comment type="caution">
    <text evidence="10">The sequence shown here is derived from an EMBL/GenBank/DDBJ whole genome shotgun (WGS) entry which is preliminary data.</text>
</comment>
<dbReference type="Pfam" id="PF04116">
    <property type="entry name" value="FA_hydroxylase"/>
    <property type="match status" value="1"/>
</dbReference>
<evidence type="ECO:0000256" key="2">
    <source>
        <dbReference type="ARBA" id="ARBA00022692"/>
    </source>
</evidence>
<feature type="transmembrane region" description="Helical" evidence="7">
    <location>
        <begin position="33"/>
        <end position="55"/>
    </location>
</feature>
<dbReference type="EMBL" id="NPDY01000001">
    <property type="protein sequence ID" value="PJZ71194.1"/>
    <property type="molecule type" value="Genomic_DNA"/>
</dbReference>
<feature type="transmembrane region" description="Helical" evidence="7">
    <location>
        <begin position="61"/>
        <end position="83"/>
    </location>
</feature>
<keyword evidence="2 7" id="KW-0812">Transmembrane</keyword>
<dbReference type="Proteomes" id="UP000231990">
    <property type="component" value="Unassembled WGS sequence"/>
</dbReference>
<evidence type="ECO:0000313" key="10">
    <source>
        <dbReference type="EMBL" id="PJZ74727.1"/>
    </source>
</evidence>
<name>A0A2M9ZRL1_9LEPT</name>
<dbReference type="GO" id="GO:0012505">
    <property type="term" value="C:endomembrane system"/>
    <property type="evidence" value="ECO:0007669"/>
    <property type="project" value="UniProtKB-SubCell"/>
</dbReference>
<dbReference type="GO" id="GO:0016020">
    <property type="term" value="C:membrane"/>
    <property type="evidence" value="ECO:0007669"/>
    <property type="project" value="GOC"/>
</dbReference>
<evidence type="ECO:0000256" key="6">
    <source>
        <dbReference type="ARBA" id="ARBA00023136"/>
    </source>
</evidence>
<dbReference type="PANTHER" id="PTHR21624:SF1">
    <property type="entry name" value="ALKYLGLYCEROL MONOOXYGENASE"/>
    <property type="match status" value="1"/>
</dbReference>
<organism evidence="10 12">
    <name type="scientific">Leptospira perolatii</name>
    <dbReference type="NCBI Taxonomy" id="2023191"/>
    <lineage>
        <taxon>Bacteria</taxon>
        <taxon>Pseudomonadati</taxon>
        <taxon>Spirochaetota</taxon>
        <taxon>Spirochaetia</taxon>
        <taxon>Leptospirales</taxon>
        <taxon>Leptospiraceae</taxon>
        <taxon>Leptospira</taxon>
    </lineage>
</organism>
<evidence type="ECO:0000259" key="8">
    <source>
        <dbReference type="Pfam" id="PF04116"/>
    </source>
</evidence>
<keyword evidence="5" id="KW-0443">Lipid metabolism</keyword>
<evidence type="ECO:0000256" key="5">
    <source>
        <dbReference type="ARBA" id="ARBA00023098"/>
    </source>
</evidence>
<keyword evidence="4" id="KW-0560">Oxidoreductase</keyword>
<dbReference type="PANTHER" id="PTHR21624">
    <property type="entry name" value="STEROL DESATURASE-RELATED PROTEIN"/>
    <property type="match status" value="1"/>
</dbReference>
<dbReference type="GO" id="GO:0006643">
    <property type="term" value="P:membrane lipid metabolic process"/>
    <property type="evidence" value="ECO:0007669"/>
    <property type="project" value="TreeGrafter"/>
</dbReference>
<evidence type="ECO:0000256" key="4">
    <source>
        <dbReference type="ARBA" id="ARBA00023002"/>
    </source>
</evidence>
<feature type="transmembrane region" description="Helical" evidence="7">
    <location>
        <begin position="206"/>
        <end position="233"/>
    </location>
</feature>
<evidence type="ECO:0000256" key="1">
    <source>
        <dbReference type="ARBA" id="ARBA00004127"/>
    </source>
</evidence>
<proteinExistence type="predicted"/>
<gene>
    <name evidence="9" type="ORF">CH360_01385</name>
    <name evidence="10" type="ORF">CH373_01385</name>
</gene>
<dbReference type="EMBL" id="NPDZ01000001">
    <property type="protein sequence ID" value="PJZ74727.1"/>
    <property type="molecule type" value="Genomic_DNA"/>
</dbReference>
<evidence type="ECO:0000313" key="12">
    <source>
        <dbReference type="Proteomes" id="UP000231990"/>
    </source>
</evidence>